<reference evidence="1 2" key="1">
    <citation type="submission" date="2016-10" db="EMBL/GenBank/DDBJ databases">
        <authorList>
            <person name="Varghese N."/>
            <person name="Submissions S."/>
        </authorList>
    </citation>
    <scope>NUCLEOTIDE SEQUENCE [LARGE SCALE GENOMIC DNA]</scope>
    <source>
        <strain evidence="1 2">CGMCC 1.3527</strain>
    </source>
</reference>
<sequence>MRAWNVSTSPFERASLMSGLTLEFIRDYVYRCPANLDIFFGNNSNIIDPIWDRVDCCLNDGFSTNRQYPHLYVVVTVYQLIRRD</sequence>
<name>A0A1G7Q7U1_9EURY</name>
<accession>A0A1G7Q7U1</accession>
<dbReference type="Proteomes" id="UP000324020">
    <property type="component" value="Unassembled WGS sequence"/>
</dbReference>
<proteinExistence type="predicted"/>
<evidence type="ECO:0000313" key="2">
    <source>
        <dbReference type="Proteomes" id="UP000324020"/>
    </source>
</evidence>
<protein>
    <submittedName>
        <fullName evidence="1">Uncharacterized protein</fullName>
    </submittedName>
</protein>
<dbReference type="EMBL" id="FNBO01000011">
    <property type="protein sequence ID" value="SDF94602.1"/>
    <property type="molecule type" value="Genomic_DNA"/>
</dbReference>
<keyword evidence="2" id="KW-1185">Reference proteome</keyword>
<organism evidence="1 2">
    <name type="scientific">Halorubrum xinjiangense</name>
    <dbReference type="NCBI Taxonomy" id="261291"/>
    <lineage>
        <taxon>Archaea</taxon>
        <taxon>Methanobacteriati</taxon>
        <taxon>Methanobacteriota</taxon>
        <taxon>Stenosarchaea group</taxon>
        <taxon>Halobacteria</taxon>
        <taxon>Halobacteriales</taxon>
        <taxon>Haloferacaceae</taxon>
        <taxon>Halorubrum</taxon>
    </lineage>
</organism>
<dbReference type="AlphaFoldDB" id="A0A1G7Q7U1"/>
<gene>
    <name evidence="1" type="ORF">SAMN04488067_11177</name>
</gene>
<evidence type="ECO:0000313" key="1">
    <source>
        <dbReference type="EMBL" id="SDF94602.1"/>
    </source>
</evidence>